<protein>
    <submittedName>
        <fullName evidence="1">DUF3303 domain-containing protein</fullName>
    </submittedName>
</protein>
<proteinExistence type="predicted"/>
<dbReference type="RefSeq" id="WP_138520685.1">
    <property type="nucleotide sequence ID" value="NZ_JAOCBK010000001.1"/>
</dbReference>
<dbReference type="EMBL" id="SWDV01000004">
    <property type="protein sequence ID" value="TLX79784.1"/>
    <property type="molecule type" value="Genomic_DNA"/>
</dbReference>
<organism evidence="1 2">
    <name type="scientific">Pseudomonas nicosulfuronedens</name>
    <dbReference type="NCBI Taxonomy" id="2571105"/>
    <lineage>
        <taxon>Bacteria</taxon>
        <taxon>Pseudomonadati</taxon>
        <taxon>Pseudomonadota</taxon>
        <taxon>Gammaproteobacteria</taxon>
        <taxon>Pseudomonadales</taxon>
        <taxon>Pseudomonadaceae</taxon>
        <taxon>Pseudomonas</taxon>
    </lineage>
</organism>
<accession>A0A5R9R9N6</accession>
<dbReference type="Pfam" id="PF11746">
    <property type="entry name" value="DUF3303"/>
    <property type="match status" value="1"/>
</dbReference>
<reference evidence="1 2" key="1">
    <citation type="submission" date="2019-04" db="EMBL/GenBank/DDBJ databases">
        <authorList>
            <person name="Li M."/>
        </authorList>
    </citation>
    <scope>NUCLEOTIDE SEQUENCE [LARGE SCALE GENOMIC DNA]</scope>
    <source>
        <strain evidence="1 2">LAM1902</strain>
    </source>
</reference>
<sequence>MLYLVSWTIPMENRDAAIERFLKTGAQPHDKVVLHGRWHAVGHMLGFGLAEAESPIEIQRWMMQWNDLLDMQVHPALTDQDLAPLMAEVMQQRKQEFNR</sequence>
<gene>
    <name evidence="1" type="ORF">FAS41_05920</name>
</gene>
<evidence type="ECO:0000313" key="2">
    <source>
        <dbReference type="Proteomes" id="UP000306635"/>
    </source>
</evidence>
<dbReference type="AlphaFoldDB" id="A0A5R9R9N6"/>
<evidence type="ECO:0000313" key="1">
    <source>
        <dbReference type="EMBL" id="TLX79784.1"/>
    </source>
</evidence>
<name>A0A5R9R9N6_9PSED</name>
<comment type="caution">
    <text evidence="1">The sequence shown here is derived from an EMBL/GenBank/DDBJ whole genome shotgun (WGS) entry which is preliminary data.</text>
</comment>
<dbReference type="OrthoDB" id="9801877at2"/>
<keyword evidence="2" id="KW-1185">Reference proteome</keyword>
<dbReference type="InterPro" id="IPR021734">
    <property type="entry name" value="DUF3303"/>
</dbReference>
<dbReference type="Proteomes" id="UP000306635">
    <property type="component" value="Unassembled WGS sequence"/>
</dbReference>